<dbReference type="KEGG" id="pce:PECL_18"/>
<name>G8PE95_PEDCP</name>
<sequence>MLTECYRCIKPLLMGIKALARKKLSWYYGVNLVERGVDGVEDC</sequence>
<protein>
    <submittedName>
        <fullName evidence="1">Uncharacterized protein</fullName>
    </submittedName>
</protein>
<keyword evidence="2" id="KW-1185">Reference proteome</keyword>
<accession>G8PE95</accession>
<dbReference type="Proteomes" id="UP000005444">
    <property type="component" value="Chromosome"/>
</dbReference>
<reference evidence="1 2" key="1">
    <citation type="journal article" date="2012" name="J. Bacteriol.">
        <title>Complete Genome Sequence of the Beer Spoilage Organism Pediococcus claussenii ATCC BAA-344T.</title>
        <authorList>
            <person name="Pittet V."/>
            <person name="Abegunde T."/>
            <person name="Marfleet T."/>
            <person name="Haakensen M."/>
            <person name="Morrow K."/>
            <person name="Jayaprakash T."/>
            <person name="Schroeder K."/>
            <person name="Trost B."/>
            <person name="Byrns S."/>
            <person name="Bergsveinson J."/>
            <person name="Kusalik A."/>
            <person name="Ziola B."/>
        </authorList>
    </citation>
    <scope>NUCLEOTIDE SEQUENCE [LARGE SCALE GENOMIC DNA]</scope>
    <source>
        <strain evidence="1 2">ATCC BAA-344</strain>
    </source>
</reference>
<evidence type="ECO:0000313" key="2">
    <source>
        <dbReference type="Proteomes" id="UP000005444"/>
    </source>
</evidence>
<organism evidence="1 2">
    <name type="scientific">Pediococcus claussenii (strain ATCC BAA-344 / DSM 14800 / JCM 18046 / KCTC 3811 / LMG 21948 / P06)</name>
    <dbReference type="NCBI Taxonomy" id="701521"/>
    <lineage>
        <taxon>Bacteria</taxon>
        <taxon>Bacillati</taxon>
        <taxon>Bacillota</taxon>
        <taxon>Bacilli</taxon>
        <taxon>Lactobacillales</taxon>
        <taxon>Lactobacillaceae</taxon>
        <taxon>Pediococcus</taxon>
    </lineage>
</organism>
<evidence type="ECO:0000313" key="1">
    <source>
        <dbReference type="EMBL" id="AEV94356.1"/>
    </source>
</evidence>
<dbReference type="HOGENOM" id="CLU_3237292_0_0_9"/>
<proteinExistence type="predicted"/>
<dbReference type="AlphaFoldDB" id="G8PE95"/>
<dbReference type="EMBL" id="CP003137">
    <property type="protein sequence ID" value="AEV94356.1"/>
    <property type="molecule type" value="Genomic_DNA"/>
</dbReference>
<dbReference type="STRING" id="701521.PECL_18"/>
<gene>
    <name evidence="1" type="ordered locus">PECL_18</name>
</gene>